<dbReference type="Gene3D" id="3.40.1350.10">
    <property type="match status" value="1"/>
</dbReference>
<dbReference type="SMART" id="SM00990">
    <property type="entry name" value="VRR_NUC"/>
    <property type="match status" value="1"/>
</dbReference>
<dbReference type="RefSeq" id="WP_086042884.1">
    <property type="nucleotide sequence ID" value="NZ_CBCRZA010000015.1"/>
</dbReference>
<dbReference type="GO" id="GO:0016788">
    <property type="term" value="F:hydrolase activity, acting on ester bonds"/>
    <property type="evidence" value="ECO:0007669"/>
    <property type="project" value="InterPro"/>
</dbReference>
<dbReference type="Proteomes" id="UP000194154">
    <property type="component" value="Chromosome"/>
</dbReference>
<evidence type="ECO:0000259" key="4">
    <source>
        <dbReference type="SMART" id="SM00990"/>
    </source>
</evidence>
<sequence>MSNVEKKIERAIIDYLKSFENSWVFKVHGGSQFQRAGVPDILACVNGRFVAVEVKRPKGGVIAPLQQANIDLINMAGGVALVATSVDEVEFELTRNGIIKTHS</sequence>
<dbReference type="SUPFAM" id="SSF52980">
    <property type="entry name" value="Restriction endonuclease-like"/>
    <property type="match status" value="1"/>
</dbReference>
<comment type="cofactor">
    <cofactor evidence="1">
        <name>Mg(2+)</name>
        <dbReference type="ChEBI" id="CHEBI:18420"/>
    </cofactor>
</comment>
<reference evidence="5 6" key="1">
    <citation type="journal article" date="2017" name="Int. J. Syst. Evol. Microbiol.">
        <title>Macrococcus canis sp. nov., a skin bacterium associated with infections in dogs.</title>
        <authorList>
            <person name="Gobeli Brawand S."/>
            <person name="Cotting K."/>
            <person name="Gomez-Sanz E."/>
            <person name="Collaud A."/>
            <person name="Thomann A."/>
            <person name="Brodard I."/>
            <person name="Rodriguez-Campos S."/>
            <person name="Strauss C."/>
            <person name="Perreten V."/>
        </authorList>
    </citation>
    <scope>NUCLEOTIDE SEQUENCE [LARGE SCALE GENOMIC DNA]</scope>
    <source>
        <strain evidence="5 6">KM45013</strain>
    </source>
</reference>
<gene>
    <name evidence="5" type="ORF">MCCS_16830</name>
</gene>
<dbReference type="InterPro" id="IPR014883">
    <property type="entry name" value="VRR_NUC"/>
</dbReference>
<evidence type="ECO:0000256" key="3">
    <source>
        <dbReference type="ARBA" id="ARBA00022801"/>
    </source>
</evidence>
<keyword evidence="3" id="KW-0378">Hydrolase</keyword>
<organism evidence="5 6">
    <name type="scientific">Macrococcoides canis</name>
    <dbReference type="NCBI Taxonomy" id="1855823"/>
    <lineage>
        <taxon>Bacteria</taxon>
        <taxon>Bacillati</taxon>
        <taxon>Bacillota</taxon>
        <taxon>Bacilli</taxon>
        <taxon>Bacillales</taxon>
        <taxon>Staphylococcaceae</taxon>
        <taxon>Macrococcoides</taxon>
    </lineage>
</organism>
<feature type="domain" description="VRR-NUC" evidence="4">
    <location>
        <begin position="3"/>
        <end position="87"/>
    </location>
</feature>
<dbReference type="AlphaFoldDB" id="A0A1W7ADW7"/>
<dbReference type="EMBL" id="CP021059">
    <property type="protein sequence ID" value="ARQ07320.1"/>
    <property type="molecule type" value="Genomic_DNA"/>
</dbReference>
<dbReference type="GeneID" id="35295788"/>
<evidence type="ECO:0000256" key="1">
    <source>
        <dbReference type="ARBA" id="ARBA00001946"/>
    </source>
</evidence>
<proteinExistence type="predicted"/>
<name>A0A1W7ADW7_9STAP</name>
<dbReference type="InterPro" id="IPR011856">
    <property type="entry name" value="tRNA_endonuc-like_dom_sf"/>
</dbReference>
<dbReference type="OrthoDB" id="1682640at2"/>
<keyword evidence="6" id="KW-1185">Reference proteome</keyword>
<dbReference type="STRING" id="1855823.MCCS_16830"/>
<dbReference type="GO" id="GO:0004518">
    <property type="term" value="F:nuclease activity"/>
    <property type="evidence" value="ECO:0007669"/>
    <property type="project" value="UniProtKB-KW"/>
</dbReference>
<evidence type="ECO:0000313" key="6">
    <source>
        <dbReference type="Proteomes" id="UP000194154"/>
    </source>
</evidence>
<dbReference type="InterPro" id="IPR011335">
    <property type="entry name" value="Restrct_endonuc-II-like"/>
</dbReference>
<protein>
    <submittedName>
        <fullName evidence="5">VRR-NUC domain protein</fullName>
    </submittedName>
</protein>
<evidence type="ECO:0000256" key="2">
    <source>
        <dbReference type="ARBA" id="ARBA00022722"/>
    </source>
</evidence>
<evidence type="ECO:0000313" key="5">
    <source>
        <dbReference type="EMBL" id="ARQ07320.1"/>
    </source>
</evidence>
<dbReference type="KEGG" id="mcak:MCCS_16830"/>
<keyword evidence="2" id="KW-0540">Nuclease</keyword>
<dbReference type="GO" id="GO:0003676">
    <property type="term" value="F:nucleic acid binding"/>
    <property type="evidence" value="ECO:0007669"/>
    <property type="project" value="InterPro"/>
</dbReference>
<accession>A0A1W7ADW7</accession>